<feature type="signal peptide" evidence="1">
    <location>
        <begin position="1"/>
        <end position="22"/>
    </location>
</feature>
<keyword evidence="1" id="KW-0732">Signal</keyword>
<feature type="chain" id="PRO_5043426467" evidence="1">
    <location>
        <begin position="23"/>
        <end position="261"/>
    </location>
</feature>
<evidence type="ECO:0000256" key="1">
    <source>
        <dbReference type="SAM" id="SignalP"/>
    </source>
</evidence>
<proteinExistence type="predicted"/>
<sequence length="261" mass="29306">MIPPIFLNFITVSLICLKTSLASDPQNKYNITGNILYLNNTNKTQPEGDLYIWRNSIELGEKPLTVIGRDGNQRYNISDWFINGEKVERGYVIEDTMGNFVNGTENKKATCGFGHVYHDSAGNRFELKFKNIFKHHERWHLKIPQIPSRGNKTFSYDVKYNQTARITNFVDSNSGFIAANLSMINATNTPVSSLVGGDVALVLGHFESEVEPASFISYVTLLQKRKHRCHRVENNPFLISLGVTLQEPLAPIIVGAVQATS</sequence>
<organism evidence="2 3">
    <name type="scientific">Phakopsora pachyrhizi</name>
    <name type="common">Asian soybean rust disease fungus</name>
    <dbReference type="NCBI Taxonomy" id="170000"/>
    <lineage>
        <taxon>Eukaryota</taxon>
        <taxon>Fungi</taxon>
        <taxon>Dikarya</taxon>
        <taxon>Basidiomycota</taxon>
        <taxon>Pucciniomycotina</taxon>
        <taxon>Pucciniomycetes</taxon>
        <taxon>Pucciniales</taxon>
        <taxon>Phakopsoraceae</taxon>
        <taxon>Phakopsora</taxon>
    </lineage>
</organism>
<dbReference type="Proteomes" id="UP001153365">
    <property type="component" value="Unassembled WGS sequence"/>
</dbReference>
<evidence type="ECO:0000313" key="2">
    <source>
        <dbReference type="EMBL" id="CAH7670895.1"/>
    </source>
</evidence>
<comment type="caution">
    <text evidence="2">The sequence shown here is derived from an EMBL/GenBank/DDBJ whole genome shotgun (WGS) entry which is preliminary data.</text>
</comment>
<reference evidence="2" key="1">
    <citation type="submission" date="2022-06" db="EMBL/GenBank/DDBJ databases">
        <authorList>
            <consortium name="SYNGENTA / RWTH Aachen University"/>
        </authorList>
    </citation>
    <scope>NUCLEOTIDE SEQUENCE</scope>
</reference>
<accession>A0AAV0ASW7</accession>
<dbReference type="AlphaFoldDB" id="A0AAV0ASW7"/>
<gene>
    <name evidence="2" type="ORF">PPACK8108_LOCUS5642</name>
</gene>
<name>A0AAV0ASW7_PHAPC</name>
<keyword evidence="3" id="KW-1185">Reference proteome</keyword>
<evidence type="ECO:0000313" key="3">
    <source>
        <dbReference type="Proteomes" id="UP001153365"/>
    </source>
</evidence>
<dbReference type="EMBL" id="CALTRL010001086">
    <property type="protein sequence ID" value="CAH7670895.1"/>
    <property type="molecule type" value="Genomic_DNA"/>
</dbReference>
<protein>
    <submittedName>
        <fullName evidence="2">Expressed protein</fullName>
    </submittedName>
</protein>